<dbReference type="Proteomes" id="UP001153076">
    <property type="component" value="Unassembled WGS sequence"/>
</dbReference>
<proteinExistence type="predicted"/>
<reference evidence="2" key="1">
    <citation type="submission" date="2022-04" db="EMBL/GenBank/DDBJ databases">
        <title>Carnegiea gigantea Genome sequencing and assembly v2.</title>
        <authorList>
            <person name="Copetti D."/>
            <person name="Sanderson M.J."/>
            <person name="Burquez A."/>
            <person name="Wojciechowski M.F."/>
        </authorList>
    </citation>
    <scope>NUCLEOTIDE SEQUENCE</scope>
    <source>
        <strain evidence="2">SGP5-SGP5p</strain>
        <tissue evidence="2">Aerial part</tissue>
    </source>
</reference>
<evidence type="ECO:0000313" key="3">
    <source>
        <dbReference type="Proteomes" id="UP001153076"/>
    </source>
</evidence>
<dbReference type="EMBL" id="JAKOGI010001551">
    <property type="protein sequence ID" value="KAJ8425067.1"/>
    <property type="molecule type" value="Genomic_DNA"/>
</dbReference>
<sequence>MKIGASKPNLVEASAAQPATGEGSRRHRPKGEEEEIWRMTIFSSDSQNGGNEGDQWGNKTDRYFDWNDDSVSSWSTGLTMDHFDGEAVGHQVSPPTTTNDSFSIPRSSSIARFDDQWVRTVKEEFAELDRENRRSKAFIDGWDDRMMETSMLLKQVREPGARGSYLKDSEKAEMYRFHKENPEVYTVERLAKDYRIMRQRVHAILWLKELEEDEEKKHGPLDDSVELLLDTCPDYAAL</sequence>
<accession>A0A9Q1GTB1</accession>
<dbReference type="PANTHER" id="PTHR35476:SF3">
    <property type="entry name" value="SMALL RIBOSOMAL SUBUNIT PROTEIN MS75"/>
    <property type="match status" value="1"/>
</dbReference>
<dbReference type="Pfam" id="PF12298">
    <property type="entry name" value="Bot1p"/>
    <property type="match status" value="1"/>
</dbReference>
<dbReference type="AlphaFoldDB" id="A0A9Q1GTB1"/>
<evidence type="ECO:0000256" key="1">
    <source>
        <dbReference type="SAM" id="MobiDB-lite"/>
    </source>
</evidence>
<dbReference type="InterPro" id="IPR052851">
    <property type="entry name" value="GCD1_mitochondrial"/>
</dbReference>
<dbReference type="PANTHER" id="PTHR35476">
    <property type="entry name" value="MUCIN-LIKE PROTEIN"/>
    <property type="match status" value="1"/>
</dbReference>
<feature type="region of interest" description="Disordered" evidence="1">
    <location>
        <begin position="1"/>
        <end position="35"/>
    </location>
</feature>
<dbReference type="OrthoDB" id="1919613at2759"/>
<organism evidence="2 3">
    <name type="scientific">Carnegiea gigantea</name>
    <dbReference type="NCBI Taxonomy" id="171969"/>
    <lineage>
        <taxon>Eukaryota</taxon>
        <taxon>Viridiplantae</taxon>
        <taxon>Streptophyta</taxon>
        <taxon>Embryophyta</taxon>
        <taxon>Tracheophyta</taxon>
        <taxon>Spermatophyta</taxon>
        <taxon>Magnoliopsida</taxon>
        <taxon>eudicotyledons</taxon>
        <taxon>Gunneridae</taxon>
        <taxon>Pentapetalae</taxon>
        <taxon>Caryophyllales</taxon>
        <taxon>Cactineae</taxon>
        <taxon>Cactaceae</taxon>
        <taxon>Cactoideae</taxon>
        <taxon>Echinocereeae</taxon>
        <taxon>Carnegiea</taxon>
    </lineage>
</organism>
<comment type="caution">
    <text evidence="2">The sequence shown here is derived from an EMBL/GenBank/DDBJ whole genome shotgun (WGS) entry which is preliminary data.</text>
</comment>
<evidence type="ECO:0000313" key="2">
    <source>
        <dbReference type="EMBL" id="KAJ8425067.1"/>
    </source>
</evidence>
<protein>
    <submittedName>
        <fullName evidence="2">Uncharacterized protein</fullName>
    </submittedName>
</protein>
<gene>
    <name evidence="2" type="ORF">Cgig2_004291</name>
</gene>
<keyword evidence="3" id="KW-1185">Reference proteome</keyword>
<name>A0A9Q1GTB1_9CARY</name>